<evidence type="ECO:0000313" key="2">
    <source>
        <dbReference type="EMBL" id="OGL41039.1"/>
    </source>
</evidence>
<feature type="binding site" evidence="1">
    <location>
        <position position="208"/>
    </location>
    <ligand>
        <name>Mg(2+)</name>
        <dbReference type="ChEBI" id="CHEBI:18420"/>
        <label>1</label>
        <note>catalytic</note>
    </ligand>
</feature>
<reference evidence="2 3" key="1">
    <citation type="journal article" date="2016" name="Nat. Commun.">
        <title>Thousands of microbial genomes shed light on interconnected biogeochemical processes in an aquifer system.</title>
        <authorList>
            <person name="Anantharaman K."/>
            <person name="Brown C.T."/>
            <person name="Hug L.A."/>
            <person name="Sharon I."/>
            <person name="Castelle C.J."/>
            <person name="Probst A.J."/>
            <person name="Thomas B.C."/>
            <person name="Singh A."/>
            <person name="Wilkins M.J."/>
            <person name="Karaoz U."/>
            <person name="Brodie E.L."/>
            <person name="Williams K.H."/>
            <person name="Hubbard S.S."/>
            <person name="Banfield J.F."/>
        </authorList>
    </citation>
    <scope>NUCLEOTIDE SEQUENCE [LARGE SCALE GENOMIC DNA]</scope>
</reference>
<dbReference type="GO" id="GO:0007165">
    <property type="term" value="P:signal transduction"/>
    <property type="evidence" value="ECO:0007669"/>
    <property type="project" value="TreeGrafter"/>
</dbReference>
<feature type="binding site" evidence="1">
    <location>
        <position position="29"/>
    </location>
    <ligand>
        <name>Mg(2+)</name>
        <dbReference type="ChEBI" id="CHEBI:18420"/>
        <label>1</label>
        <note>catalytic</note>
    </ligand>
</feature>
<name>A0A1F7RHM2_9BACT</name>
<protein>
    <recommendedName>
        <fullName evidence="4">Inositol monophosphatase</fullName>
    </recommendedName>
</protein>
<comment type="caution">
    <text evidence="2">The sequence shown here is derived from an EMBL/GenBank/DDBJ whole genome shotgun (WGS) entry which is preliminary data.</text>
</comment>
<dbReference type="PANTHER" id="PTHR20854:SF4">
    <property type="entry name" value="INOSITOL-1-MONOPHOSPHATASE-RELATED"/>
    <property type="match status" value="1"/>
</dbReference>
<dbReference type="AlphaFoldDB" id="A0A1F7RHM2"/>
<dbReference type="GO" id="GO:0046872">
    <property type="term" value="F:metal ion binding"/>
    <property type="evidence" value="ECO:0007669"/>
    <property type="project" value="UniProtKB-KW"/>
</dbReference>
<dbReference type="InterPro" id="IPR000760">
    <property type="entry name" value="Inositol_monophosphatase-like"/>
</dbReference>
<dbReference type="Pfam" id="PF00459">
    <property type="entry name" value="Inositol_P"/>
    <property type="match status" value="1"/>
</dbReference>
<proteinExistence type="predicted"/>
<dbReference type="Gene3D" id="3.30.540.10">
    <property type="entry name" value="Fructose-1,6-Bisphosphatase, subunit A, domain 1"/>
    <property type="match status" value="1"/>
</dbReference>
<dbReference type="Gene3D" id="3.40.190.80">
    <property type="match status" value="1"/>
</dbReference>
<organism evidence="2 3">
    <name type="scientific">Candidatus Schekmanbacteria bacterium GWA2_38_11</name>
    <dbReference type="NCBI Taxonomy" id="1817876"/>
    <lineage>
        <taxon>Bacteria</taxon>
        <taxon>Candidatus Schekmaniibacteriota</taxon>
    </lineage>
</organism>
<feature type="binding site" evidence="1">
    <location>
        <position position="48"/>
    </location>
    <ligand>
        <name>Mg(2+)</name>
        <dbReference type="ChEBI" id="CHEBI:18420"/>
        <label>1</label>
        <note>catalytic</note>
    </ligand>
</feature>
<keyword evidence="1" id="KW-0479">Metal-binding</keyword>
<evidence type="ECO:0000313" key="3">
    <source>
        <dbReference type="Proteomes" id="UP000178526"/>
    </source>
</evidence>
<feature type="binding site" evidence="1">
    <location>
        <position position="49"/>
    </location>
    <ligand>
        <name>Mg(2+)</name>
        <dbReference type="ChEBI" id="CHEBI:18420"/>
        <label>1</label>
        <note>catalytic</note>
    </ligand>
</feature>
<feature type="binding site" evidence="1">
    <location>
        <position position="46"/>
    </location>
    <ligand>
        <name>Mg(2+)</name>
        <dbReference type="ChEBI" id="CHEBI:18420"/>
        <label>1</label>
        <note>catalytic</note>
    </ligand>
</feature>
<evidence type="ECO:0008006" key="4">
    <source>
        <dbReference type="Google" id="ProtNLM"/>
    </source>
</evidence>
<dbReference type="Proteomes" id="UP000178526">
    <property type="component" value="Unassembled WGS sequence"/>
</dbReference>
<dbReference type="SUPFAM" id="SSF56655">
    <property type="entry name" value="Carbohydrate phosphatase"/>
    <property type="match status" value="1"/>
</dbReference>
<accession>A0A1F7RHM2</accession>
<comment type="cofactor">
    <cofactor evidence="1">
        <name>Mg(2+)</name>
        <dbReference type="ChEBI" id="CHEBI:18420"/>
    </cofactor>
</comment>
<dbReference type="PANTHER" id="PTHR20854">
    <property type="entry name" value="INOSITOL MONOPHOSPHATASE"/>
    <property type="match status" value="1"/>
</dbReference>
<sequence>MTFRVDLVAEEVVRKFISKRGTDLAYYSEEKGLIKSGLPKQILIIDPIDGSRGAKIGFPSCVVSVGVAKYKETVKLKDIFIGCILDLMDDLCFYAERGKGASVFDGEKELEVSFSKNRSLDSLCWSLEITGRPSKPIFDLLGELVDRSSLAGGVFTLASTCYSITRILRGQLDAFVDIGNRMLKEFPHLRPEFLKAGKGAVVGLFPYDIAAVSLIAKEAGCIITDAYGRGLDDTLMTNSAEDNIQSLVAANSKALHREIIDFIDLKFKELKKSECYRGRVISEGK</sequence>
<dbReference type="EMBL" id="MGDB01000080">
    <property type="protein sequence ID" value="OGL41039.1"/>
    <property type="molecule type" value="Genomic_DNA"/>
</dbReference>
<keyword evidence="1" id="KW-0460">Magnesium</keyword>
<dbReference type="GO" id="GO:0008934">
    <property type="term" value="F:inositol monophosphate 1-phosphatase activity"/>
    <property type="evidence" value="ECO:0007669"/>
    <property type="project" value="TreeGrafter"/>
</dbReference>
<dbReference type="PRINTS" id="PR00377">
    <property type="entry name" value="IMPHPHTASES"/>
</dbReference>
<dbReference type="GO" id="GO:0006020">
    <property type="term" value="P:inositol metabolic process"/>
    <property type="evidence" value="ECO:0007669"/>
    <property type="project" value="TreeGrafter"/>
</dbReference>
<evidence type="ECO:0000256" key="1">
    <source>
        <dbReference type="PIRSR" id="PIRSR600760-2"/>
    </source>
</evidence>
<gene>
    <name evidence="2" type="ORF">A2042_09795</name>
</gene>